<dbReference type="AlphaFoldDB" id="E3M0H0"/>
<sequence>MNLNDVVFPLPSFATFILFSVSSFGFVLNFYLLVKFIGRKGRWSGFQKLCLVKTIPNITVCASFLFWVVPLSLLQFQDVPRFPNVIVGQIAGAGAYIMGPLIQLCMSGNRCLVLYFPLKQSIVDKRSSTNLAVSISIIVAVIFTLLGFPEECGYIYNPTVFTWSPEPFACAEFQLDVLMYSVFTLSIISNSLNLITAVKLLCCNVRYSSRSDALRRRKRRVMMFIQSTVQDCLHVVDLINCTYIYLLSNNLWFQFMFLTLSFVLIYSLDGLVMFHFHPEIHPKFMQSRRTSVASKPIFTVVSVIL</sequence>
<dbReference type="Proteomes" id="UP000008281">
    <property type="component" value="Unassembled WGS sequence"/>
</dbReference>
<dbReference type="eggNOG" id="ENOG502TJEW">
    <property type="taxonomic scope" value="Eukaryota"/>
</dbReference>
<accession>E3M0H0</accession>
<dbReference type="InterPro" id="IPR019430">
    <property type="entry name" value="7TM_GPCR_serpentine_rcpt_Srx"/>
</dbReference>
<proteinExistence type="predicted"/>
<keyword evidence="1" id="KW-0472">Membrane</keyword>
<dbReference type="InParanoid" id="E3M0H0"/>
<dbReference type="PANTHER" id="PTHR46611">
    <property type="entry name" value="SERPENTINE RECEPTOR, CLASS X-RELATED"/>
    <property type="match status" value="1"/>
</dbReference>
<reference evidence="3" key="1">
    <citation type="submission" date="2007-07" db="EMBL/GenBank/DDBJ databases">
        <title>PCAP assembly of the Caenorhabditis remanei genome.</title>
        <authorList>
            <consortium name="The Caenorhabditis remanei Sequencing Consortium"/>
            <person name="Wilson R.K."/>
        </authorList>
    </citation>
    <scope>NUCLEOTIDE SEQUENCE [LARGE SCALE GENOMIC DNA]</scope>
    <source>
        <strain evidence="3">PB4641</strain>
    </source>
</reference>
<dbReference type="SUPFAM" id="SSF81321">
    <property type="entry name" value="Family A G protein-coupled receptor-like"/>
    <property type="match status" value="1"/>
</dbReference>
<dbReference type="OMA" id="MFHFHPE"/>
<name>E3M0H0_CAERE</name>
<feature type="transmembrane region" description="Helical" evidence="1">
    <location>
        <begin position="55"/>
        <end position="76"/>
    </location>
</feature>
<gene>
    <name evidence="3" type="ORF">CRE_05425</name>
</gene>
<evidence type="ECO:0000313" key="3">
    <source>
        <dbReference type="EMBL" id="EFO87864.1"/>
    </source>
</evidence>
<feature type="domain" description="7TM GPCR serpentine receptor class x (Srx)" evidence="2">
    <location>
        <begin position="19"/>
        <end position="277"/>
    </location>
</feature>
<feature type="transmembrane region" description="Helical" evidence="1">
    <location>
        <begin position="130"/>
        <end position="148"/>
    </location>
</feature>
<dbReference type="Pfam" id="PF10328">
    <property type="entry name" value="7TM_GPCR_Srx"/>
    <property type="match status" value="1"/>
</dbReference>
<dbReference type="OrthoDB" id="5844722at2759"/>
<feature type="transmembrane region" description="Helical" evidence="1">
    <location>
        <begin position="12"/>
        <end position="34"/>
    </location>
</feature>
<keyword evidence="1" id="KW-1133">Transmembrane helix</keyword>
<dbReference type="PANTHER" id="PTHR46611:SF3">
    <property type="entry name" value="7TM GPCR SERPENTINE RECEPTOR CLASS X (SRX) DOMAIN-CONTAINING PROTEIN"/>
    <property type="match status" value="1"/>
</dbReference>
<evidence type="ECO:0000313" key="4">
    <source>
        <dbReference type="Proteomes" id="UP000008281"/>
    </source>
</evidence>
<keyword evidence="1" id="KW-0812">Transmembrane</keyword>
<feature type="transmembrane region" description="Helical" evidence="1">
    <location>
        <begin position="177"/>
        <end position="202"/>
    </location>
</feature>
<feature type="transmembrane region" description="Helical" evidence="1">
    <location>
        <begin position="96"/>
        <end position="118"/>
    </location>
</feature>
<evidence type="ECO:0000259" key="2">
    <source>
        <dbReference type="Pfam" id="PF10328"/>
    </source>
</evidence>
<dbReference type="Gene3D" id="1.20.1070.10">
    <property type="entry name" value="Rhodopsin 7-helix transmembrane proteins"/>
    <property type="match status" value="1"/>
</dbReference>
<feature type="transmembrane region" description="Helical" evidence="1">
    <location>
        <begin position="252"/>
        <end position="276"/>
    </location>
</feature>
<feature type="transmembrane region" description="Helical" evidence="1">
    <location>
        <begin position="223"/>
        <end position="246"/>
    </location>
</feature>
<evidence type="ECO:0000256" key="1">
    <source>
        <dbReference type="SAM" id="Phobius"/>
    </source>
</evidence>
<dbReference type="HOGENOM" id="CLU_070417_0_0_1"/>
<dbReference type="EMBL" id="DS268420">
    <property type="protein sequence ID" value="EFO87864.1"/>
    <property type="molecule type" value="Genomic_DNA"/>
</dbReference>
<organism evidence="4">
    <name type="scientific">Caenorhabditis remanei</name>
    <name type="common">Caenorhabditis vulgaris</name>
    <dbReference type="NCBI Taxonomy" id="31234"/>
    <lineage>
        <taxon>Eukaryota</taxon>
        <taxon>Metazoa</taxon>
        <taxon>Ecdysozoa</taxon>
        <taxon>Nematoda</taxon>
        <taxon>Chromadorea</taxon>
        <taxon>Rhabditida</taxon>
        <taxon>Rhabditina</taxon>
        <taxon>Rhabditomorpha</taxon>
        <taxon>Rhabditoidea</taxon>
        <taxon>Rhabditidae</taxon>
        <taxon>Peloderinae</taxon>
        <taxon>Caenorhabditis</taxon>
    </lineage>
</organism>
<protein>
    <recommendedName>
        <fullName evidence="2">7TM GPCR serpentine receptor class x (Srx) domain-containing protein</fullName>
    </recommendedName>
</protein>
<keyword evidence="4" id="KW-1185">Reference proteome</keyword>